<keyword evidence="1" id="KW-0812">Transmembrane</keyword>
<feature type="transmembrane region" description="Helical" evidence="1">
    <location>
        <begin position="28"/>
        <end position="45"/>
    </location>
</feature>
<dbReference type="EMBL" id="FNHL01000007">
    <property type="protein sequence ID" value="SDN19996.1"/>
    <property type="molecule type" value="Genomic_DNA"/>
</dbReference>
<evidence type="ECO:0000256" key="1">
    <source>
        <dbReference type="SAM" id="Phobius"/>
    </source>
</evidence>
<gene>
    <name evidence="2" type="ORF">SAMN04487949_3641</name>
</gene>
<keyword evidence="3" id="KW-1185">Reference proteome</keyword>
<keyword evidence="1" id="KW-0472">Membrane</keyword>
<name>A0A1G9ZHC9_9EURY</name>
<dbReference type="STRING" id="660521.SAMN04487949_3641"/>
<reference evidence="3" key="1">
    <citation type="submission" date="2016-10" db="EMBL/GenBank/DDBJ databases">
        <authorList>
            <person name="Varghese N."/>
            <person name="Submissions S."/>
        </authorList>
    </citation>
    <scope>NUCLEOTIDE SEQUENCE [LARGE SCALE GENOMIC DNA]</scope>
    <source>
        <strain evidence="3">CGMCC 1.10119</strain>
    </source>
</reference>
<protein>
    <submittedName>
        <fullName evidence="2">Uncharacterized protein</fullName>
    </submittedName>
</protein>
<evidence type="ECO:0000313" key="2">
    <source>
        <dbReference type="EMBL" id="SDN19996.1"/>
    </source>
</evidence>
<dbReference type="Proteomes" id="UP000199451">
    <property type="component" value="Unassembled WGS sequence"/>
</dbReference>
<accession>A0A1G9ZHC9</accession>
<dbReference type="RefSeq" id="WP_211603311.1">
    <property type="nucleotide sequence ID" value="NZ_FNHL01000007.1"/>
</dbReference>
<evidence type="ECO:0000313" key="3">
    <source>
        <dbReference type="Proteomes" id="UP000199451"/>
    </source>
</evidence>
<organism evidence="2 3">
    <name type="scientific">Halogranum gelatinilyticum</name>
    <dbReference type="NCBI Taxonomy" id="660521"/>
    <lineage>
        <taxon>Archaea</taxon>
        <taxon>Methanobacteriati</taxon>
        <taxon>Methanobacteriota</taxon>
        <taxon>Stenosarchaea group</taxon>
        <taxon>Halobacteria</taxon>
        <taxon>Halobacteriales</taxon>
        <taxon>Haloferacaceae</taxon>
    </lineage>
</organism>
<sequence length="50" mass="5390">MVDVMGNLAFGLLFALPAWFVWNDRASVVFVAFAAVAALFLDINLEPCSG</sequence>
<feature type="transmembrane region" description="Helical" evidence="1">
    <location>
        <begin position="5"/>
        <end position="22"/>
    </location>
</feature>
<keyword evidence="1" id="KW-1133">Transmembrane helix</keyword>
<dbReference type="AlphaFoldDB" id="A0A1G9ZHC9"/>
<proteinExistence type="predicted"/>